<name>X1RUC1_9ZZZZ</name>
<comment type="caution">
    <text evidence="1">The sequence shown here is derived from an EMBL/GenBank/DDBJ whole genome shotgun (WGS) entry which is preliminary data.</text>
</comment>
<sequence>MCMHCAVIEVETNPDRAKELIEKAHNILNGDIPEHEGNCEFCKWIDKNLNI</sequence>
<proteinExistence type="predicted"/>
<gene>
    <name evidence="1" type="ORF">S12H4_07167</name>
</gene>
<protein>
    <submittedName>
        <fullName evidence="1">Uncharacterized protein</fullName>
    </submittedName>
</protein>
<dbReference type="AlphaFoldDB" id="X1RUC1"/>
<dbReference type="EMBL" id="BARW01002607">
    <property type="protein sequence ID" value="GAI59079.1"/>
    <property type="molecule type" value="Genomic_DNA"/>
</dbReference>
<accession>X1RUC1</accession>
<organism evidence="1">
    <name type="scientific">marine sediment metagenome</name>
    <dbReference type="NCBI Taxonomy" id="412755"/>
    <lineage>
        <taxon>unclassified sequences</taxon>
        <taxon>metagenomes</taxon>
        <taxon>ecological metagenomes</taxon>
    </lineage>
</organism>
<evidence type="ECO:0000313" key="1">
    <source>
        <dbReference type="EMBL" id="GAI59079.1"/>
    </source>
</evidence>
<reference evidence="1" key="1">
    <citation type="journal article" date="2014" name="Front. Microbiol.">
        <title>High frequency of phylogenetically diverse reductive dehalogenase-homologous genes in deep subseafloor sedimentary metagenomes.</title>
        <authorList>
            <person name="Kawai M."/>
            <person name="Futagami T."/>
            <person name="Toyoda A."/>
            <person name="Takaki Y."/>
            <person name="Nishi S."/>
            <person name="Hori S."/>
            <person name="Arai W."/>
            <person name="Tsubouchi T."/>
            <person name="Morono Y."/>
            <person name="Uchiyama I."/>
            <person name="Ito T."/>
            <person name="Fujiyama A."/>
            <person name="Inagaki F."/>
            <person name="Takami H."/>
        </authorList>
    </citation>
    <scope>NUCLEOTIDE SEQUENCE</scope>
    <source>
        <strain evidence="1">Expedition CK06-06</strain>
    </source>
</reference>